<name>A0ABU4HKX8_9ACTN</name>
<feature type="region of interest" description="Disordered" evidence="1">
    <location>
        <begin position="1"/>
        <end position="74"/>
    </location>
</feature>
<reference evidence="3" key="1">
    <citation type="submission" date="2023-07" db="EMBL/GenBank/DDBJ databases">
        <title>Conexibacter stalactiti sp. nov., isolated from stalactites in a lava cave and emended description of the genus Conexibacter.</title>
        <authorList>
            <person name="Lee S.D."/>
        </authorList>
    </citation>
    <scope>NUCLEOTIDE SEQUENCE [LARGE SCALE GENOMIC DNA]</scope>
    <source>
        <strain evidence="3">KCTC 39840</strain>
    </source>
</reference>
<feature type="region of interest" description="Disordered" evidence="1">
    <location>
        <begin position="92"/>
        <end position="178"/>
    </location>
</feature>
<feature type="region of interest" description="Disordered" evidence="1">
    <location>
        <begin position="290"/>
        <end position="309"/>
    </location>
</feature>
<feature type="compositionally biased region" description="Low complexity" evidence="1">
    <location>
        <begin position="46"/>
        <end position="74"/>
    </location>
</feature>
<dbReference type="EMBL" id="JAWSTH010000010">
    <property type="protein sequence ID" value="MDW5593973.1"/>
    <property type="molecule type" value="Genomic_DNA"/>
</dbReference>
<feature type="non-terminal residue" evidence="2">
    <location>
        <position position="309"/>
    </location>
</feature>
<proteinExistence type="predicted"/>
<sequence length="309" mass="31248">MTAPAVPGGESAATPAEGPGASEATAPTKRFIGATAEQAGLPPVDAAPAAGETAAAPAPGDAAASAATAGETTAFTPVEQPTALFPLAEQPTEAQPALAPDAATPLSAAEAGSEPQSVAVIPGQQQLPGTDVATTSEQPAGAAGDAARAGDAGAEGATPATAESAPEQPVERRPGFRERGRMRRRLRYLRRLRELQVRDLGGLAFDLRRFERKRDDLVAQKVDQIRACDDELHALETALEERRDVRDVRLPGIGGSCPRCFSIYGSSDRFCAHCGAALGGLAQGPAQVAAPLAPPAAPAAPLPGGSAPP</sequence>
<evidence type="ECO:0000313" key="3">
    <source>
        <dbReference type="Proteomes" id="UP001284601"/>
    </source>
</evidence>
<protein>
    <recommendedName>
        <fullName evidence="4">Zinc ribbon domain-containing protein</fullName>
    </recommendedName>
</protein>
<evidence type="ECO:0008006" key="4">
    <source>
        <dbReference type="Google" id="ProtNLM"/>
    </source>
</evidence>
<organism evidence="2 3">
    <name type="scientific">Conexibacter stalactiti</name>
    <dbReference type="NCBI Taxonomy" id="1940611"/>
    <lineage>
        <taxon>Bacteria</taxon>
        <taxon>Bacillati</taxon>
        <taxon>Actinomycetota</taxon>
        <taxon>Thermoleophilia</taxon>
        <taxon>Solirubrobacterales</taxon>
        <taxon>Conexibacteraceae</taxon>
        <taxon>Conexibacter</taxon>
    </lineage>
</organism>
<feature type="compositionally biased region" description="Low complexity" evidence="1">
    <location>
        <begin position="140"/>
        <end position="167"/>
    </location>
</feature>
<gene>
    <name evidence="2" type="ORF">R7226_06490</name>
</gene>
<feature type="compositionally biased region" description="Polar residues" evidence="1">
    <location>
        <begin position="123"/>
        <end position="138"/>
    </location>
</feature>
<accession>A0ABU4HKX8</accession>
<evidence type="ECO:0000313" key="2">
    <source>
        <dbReference type="EMBL" id="MDW5593973.1"/>
    </source>
</evidence>
<keyword evidence="3" id="KW-1185">Reference proteome</keyword>
<evidence type="ECO:0000256" key="1">
    <source>
        <dbReference type="SAM" id="MobiDB-lite"/>
    </source>
</evidence>
<feature type="compositionally biased region" description="Pro residues" evidence="1">
    <location>
        <begin position="292"/>
        <end position="309"/>
    </location>
</feature>
<reference evidence="2 3" key="2">
    <citation type="submission" date="2023-10" db="EMBL/GenBank/DDBJ databases">
        <authorList>
            <person name="Han X.F."/>
        </authorList>
    </citation>
    <scope>NUCLEOTIDE SEQUENCE [LARGE SCALE GENOMIC DNA]</scope>
    <source>
        <strain evidence="2 3">KCTC 39840</strain>
    </source>
</reference>
<feature type="compositionally biased region" description="Basic and acidic residues" evidence="1">
    <location>
        <begin position="169"/>
        <end position="178"/>
    </location>
</feature>
<dbReference type="Proteomes" id="UP001284601">
    <property type="component" value="Unassembled WGS sequence"/>
</dbReference>
<comment type="caution">
    <text evidence="2">The sequence shown here is derived from an EMBL/GenBank/DDBJ whole genome shotgun (WGS) entry which is preliminary data.</text>
</comment>